<organism evidence="2 3">
    <name type="scientific">Erwinia phage KEY</name>
    <dbReference type="NCBI Taxonomy" id="2821255"/>
    <lineage>
        <taxon>Viruses</taxon>
        <taxon>Duplodnaviria</taxon>
        <taxon>Heunggongvirae</taxon>
        <taxon>Uroviricota</taxon>
        <taxon>Caudoviricetes</taxon>
        <taxon>Demerecviridae</taxon>
        <taxon>Keyvirus</taxon>
        <taxon>Keyvirus key</taxon>
    </lineage>
</organism>
<dbReference type="Proteomes" id="UP001215551">
    <property type="component" value="Segment"/>
</dbReference>
<evidence type="ECO:0000259" key="1">
    <source>
        <dbReference type="Pfam" id="PF00149"/>
    </source>
</evidence>
<protein>
    <submittedName>
        <fullName evidence="2">Serine/threonine protein phosphatase</fullName>
    </submittedName>
</protein>
<feature type="domain" description="Calcineurin-like phosphoesterase" evidence="1">
    <location>
        <begin position="23"/>
        <end position="224"/>
    </location>
</feature>
<dbReference type="PANTHER" id="PTHR42850">
    <property type="entry name" value="METALLOPHOSPHOESTERASE"/>
    <property type="match status" value="1"/>
</dbReference>
<dbReference type="GO" id="GO:0110154">
    <property type="term" value="P:RNA decapping"/>
    <property type="evidence" value="ECO:0007669"/>
    <property type="project" value="TreeGrafter"/>
</dbReference>
<proteinExistence type="predicted"/>
<evidence type="ECO:0000313" key="3">
    <source>
        <dbReference type="Proteomes" id="UP001215551"/>
    </source>
</evidence>
<dbReference type="PANTHER" id="PTHR42850:SF4">
    <property type="entry name" value="ZINC-DEPENDENT ENDOPOLYPHOSPHATASE"/>
    <property type="match status" value="1"/>
</dbReference>
<dbReference type="SUPFAM" id="SSF56300">
    <property type="entry name" value="Metallo-dependent phosphatases"/>
    <property type="match status" value="1"/>
</dbReference>
<name>A0AAE7WB24_9CAUD</name>
<dbReference type="InterPro" id="IPR004843">
    <property type="entry name" value="Calcineurin-like_PHP"/>
</dbReference>
<keyword evidence="3" id="KW-1185">Reference proteome</keyword>
<gene>
    <name evidence="2" type="ORF">key_130</name>
</gene>
<dbReference type="Pfam" id="PF00149">
    <property type="entry name" value="Metallophos"/>
    <property type="match status" value="1"/>
</dbReference>
<accession>A0AAE7WB24</accession>
<sequence length="275" mass="31573">MQDKILPIIHEHFFVPDEADLFFCTDLHGCWDQFKFLQQTMGFRNGIDYMVSTGDLGDRGDKSLNCFAPFIGKDQRYKSTMGNHDMFLATVDSRPDSVGNLLYNGGKWVFNDLGPDQIESFAETINEKFPIFLTVHHRGKKYGVVHAEIPVEYGDTGMMFKQQNWFDVIDALYDKVNSTNLFSQVWRFIDPYIWGRDVITYALETQEKILPIEGVDYTIHGHTVIKNPTMVENRFYIDTGGYYNGALTMAKATDIGFDTLTTESGNPEGIWRQYT</sequence>
<dbReference type="InterPro" id="IPR050126">
    <property type="entry name" value="Ap4A_hydrolase"/>
</dbReference>
<dbReference type="Gene3D" id="3.60.21.10">
    <property type="match status" value="1"/>
</dbReference>
<dbReference type="EMBL" id="MZ616364">
    <property type="protein sequence ID" value="QYC51621.1"/>
    <property type="molecule type" value="Genomic_DNA"/>
</dbReference>
<dbReference type="InterPro" id="IPR029052">
    <property type="entry name" value="Metallo-depent_PP-like"/>
</dbReference>
<reference evidence="3" key="1">
    <citation type="journal article" date="2023" name="Virus Res">
        <title>Broad-host-range lytic Erwinia phage Key with exopolysaccharide degrading activity.</title>
        <authorList>
            <person name="Zlatohurska M."/>
            <person name="Gorb T."/>
            <person name="Romaniuk L."/>
            <person name="Shenderovska N."/>
            <person name="Faidiuk Y."/>
            <person name="Zhuminska G."/>
            <person name="Hubar Y."/>
            <person name="Hubar O."/>
            <person name="Kropinski A.M."/>
            <person name="Kushkina A."/>
            <person name="Tovkach F."/>
        </authorList>
    </citation>
    <scope>NUCLEOTIDE SEQUENCE [LARGE SCALE GENOMIC DNA]</scope>
</reference>
<dbReference type="GO" id="GO:0008803">
    <property type="term" value="F:bis(5'-nucleosyl)-tetraphosphatase (symmetrical) activity"/>
    <property type="evidence" value="ECO:0007669"/>
    <property type="project" value="TreeGrafter"/>
</dbReference>
<dbReference type="GO" id="GO:0016791">
    <property type="term" value="F:phosphatase activity"/>
    <property type="evidence" value="ECO:0007669"/>
    <property type="project" value="TreeGrafter"/>
</dbReference>
<evidence type="ECO:0000313" key="2">
    <source>
        <dbReference type="EMBL" id="QYC51621.1"/>
    </source>
</evidence>